<gene>
    <name evidence="10" type="ORF">EJ08DRAFT_234228</name>
</gene>
<protein>
    <recommendedName>
        <fullName evidence="5">Aldehyde dehydrogenase</fullName>
    </recommendedName>
</protein>
<dbReference type="PROSITE" id="PS00687">
    <property type="entry name" value="ALDEHYDE_DEHYDR_GLU"/>
    <property type="match status" value="1"/>
</dbReference>
<dbReference type="CDD" id="cd07087">
    <property type="entry name" value="ALDH_F3-13-14_CALDH-like"/>
    <property type="match status" value="1"/>
</dbReference>
<dbReference type="OrthoDB" id="440325at2759"/>
<evidence type="ECO:0000313" key="10">
    <source>
        <dbReference type="EMBL" id="KAF2436310.1"/>
    </source>
</evidence>
<evidence type="ECO:0000256" key="6">
    <source>
        <dbReference type="PIRSR" id="PIRSR036492-1"/>
    </source>
</evidence>
<dbReference type="InterPro" id="IPR016161">
    <property type="entry name" value="Ald_DH/histidinol_DH"/>
</dbReference>
<dbReference type="InterPro" id="IPR012394">
    <property type="entry name" value="Aldehyde_DH_NAD(P)"/>
</dbReference>
<dbReference type="PANTHER" id="PTHR43570">
    <property type="entry name" value="ALDEHYDE DEHYDROGENASE"/>
    <property type="match status" value="1"/>
</dbReference>
<evidence type="ECO:0000313" key="11">
    <source>
        <dbReference type="Proteomes" id="UP000800235"/>
    </source>
</evidence>
<dbReference type="InterPro" id="IPR016163">
    <property type="entry name" value="Ald_DH_C"/>
</dbReference>
<dbReference type="GO" id="GO:0006081">
    <property type="term" value="P:aldehyde metabolic process"/>
    <property type="evidence" value="ECO:0007669"/>
    <property type="project" value="InterPro"/>
</dbReference>
<organism evidence="10 11">
    <name type="scientific">Tothia fuscella</name>
    <dbReference type="NCBI Taxonomy" id="1048955"/>
    <lineage>
        <taxon>Eukaryota</taxon>
        <taxon>Fungi</taxon>
        <taxon>Dikarya</taxon>
        <taxon>Ascomycota</taxon>
        <taxon>Pezizomycotina</taxon>
        <taxon>Dothideomycetes</taxon>
        <taxon>Pleosporomycetidae</taxon>
        <taxon>Venturiales</taxon>
        <taxon>Cylindrosympodiaceae</taxon>
        <taxon>Tothia</taxon>
    </lineage>
</organism>
<comment type="caution">
    <text evidence="10">The sequence shown here is derived from an EMBL/GenBank/DDBJ whole genome shotgun (WGS) entry which is preliminary data.</text>
</comment>
<dbReference type="EMBL" id="MU007011">
    <property type="protein sequence ID" value="KAF2436310.1"/>
    <property type="molecule type" value="Genomic_DNA"/>
</dbReference>
<dbReference type="Proteomes" id="UP000800235">
    <property type="component" value="Unassembled WGS sequence"/>
</dbReference>
<dbReference type="GO" id="GO:0016117">
    <property type="term" value="P:carotenoid biosynthetic process"/>
    <property type="evidence" value="ECO:0007669"/>
    <property type="project" value="UniProtKB-KW"/>
</dbReference>
<reference evidence="10" key="1">
    <citation type="journal article" date="2020" name="Stud. Mycol.">
        <title>101 Dothideomycetes genomes: a test case for predicting lifestyles and emergence of pathogens.</title>
        <authorList>
            <person name="Haridas S."/>
            <person name="Albert R."/>
            <person name="Binder M."/>
            <person name="Bloem J."/>
            <person name="Labutti K."/>
            <person name="Salamov A."/>
            <person name="Andreopoulos B."/>
            <person name="Baker S."/>
            <person name="Barry K."/>
            <person name="Bills G."/>
            <person name="Bluhm B."/>
            <person name="Cannon C."/>
            <person name="Castanera R."/>
            <person name="Culley D."/>
            <person name="Daum C."/>
            <person name="Ezra D."/>
            <person name="Gonzalez J."/>
            <person name="Henrissat B."/>
            <person name="Kuo A."/>
            <person name="Liang C."/>
            <person name="Lipzen A."/>
            <person name="Lutzoni F."/>
            <person name="Magnuson J."/>
            <person name="Mondo S."/>
            <person name="Nolan M."/>
            <person name="Ohm R."/>
            <person name="Pangilinan J."/>
            <person name="Park H.-J."/>
            <person name="Ramirez L."/>
            <person name="Alfaro M."/>
            <person name="Sun H."/>
            <person name="Tritt A."/>
            <person name="Yoshinaga Y."/>
            <person name="Zwiers L.-H."/>
            <person name="Turgeon B."/>
            <person name="Goodwin S."/>
            <person name="Spatafora J."/>
            <person name="Crous P."/>
            <person name="Grigoriev I."/>
        </authorList>
    </citation>
    <scope>NUCLEOTIDE SEQUENCE</scope>
    <source>
        <strain evidence="10">CBS 130266</strain>
    </source>
</reference>
<evidence type="ECO:0000256" key="3">
    <source>
        <dbReference type="ARBA" id="ARBA00023002"/>
    </source>
</evidence>
<dbReference type="GO" id="GO:0004029">
    <property type="term" value="F:aldehyde dehydrogenase (NAD+) activity"/>
    <property type="evidence" value="ECO:0007669"/>
    <property type="project" value="TreeGrafter"/>
</dbReference>
<evidence type="ECO:0000256" key="8">
    <source>
        <dbReference type="RuleBase" id="RU003345"/>
    </source>
</evidence>
<dbReference type="InterPro" id="IPR016162">
    <property type="entry name" value="Ald_DH_N"/>
</dbReference>
<feature type="domain" description="Aldehyde dehydrogenase" evidence="9">
    <location>
        <begin position="8"/>
        <end position="440"/>
    </location>
</feature>
<keyword evidence="2" id="KW-0125">Carotenoid biosynthesis</keyword>
<dbReference type="PROSITE" id="PS00070">
    <property type="entry name" value="ALDEHYDE_DEHYDR_CYS"/>
    <property type="match status" value="1"/>
</dbReference>
<dbReference type="FunFam" id="3.40.605.10:FF:000004">
    <property type="entry name" value="Aldehyde dehydrogenase"/>
    <property type="match status" value="1"/>
</dbReference>
<evidence type="ECO:0000259" key="9">
    <source>
        <dbReference type="Pfam" id="PF00171"/>
    </source>
</evidence>
<dbReference type="Pfam" id="PF00171">
    <property type="entry name" value="Aldedh"/>
    <property type="match status" value="1"/>
</dbReference>
<evidence type="ECO:0000256" key="2">
    <source>
        <dbReference type="ARBA" id="ARBA00022746"/>
    </source>
</evidence>
<dbReference type="InterPro" id="IPR029510">
    <property type="entry name" value="Ald_DH_CS_GLU"/>
</dbReference>
<dbReference type="SUPFAM" id="SSF53720">
    <property type="entry name" value="ALDH-like"/>
    <property type="match status" value="1"/>
</dbReference>
<evidence type="ECO:0000256" key="1">
    <source>
        <dbReference type="ARBA" id="ARBA00009986"/>
    </source>
</evidence>
<feature type="active site" evidence="6">
    <location>
        <position position="255"/>
    </location>
</feature>
<sequence length="481" mass="53110">MTAASTLASTPTENIAKIVGDVGAAFRTGKTLPIEWRKEQLRQVFRMLDVHEKDFQESLFLDMGKIKLEAQLFEMGMLKNDIIHMLTELDNWLAPEAVSVPEPYQHWSPTVHKQPKGTCLIISPWNFPITLTVLPLIANIASGNTVIMKPSELAPHTAAKLTELLPKYVDPECFQFVNGDKDQVTELLKHPYGHIIYTGNGQIGSIVMAAAAKHLTPVTLELGGKSPAIVSDKANLALAAKRITWGKFFNAGQVCMCPDYALVQEDMLPKFLEELKKTFADTYGDDASGKISRIINNRHWNRLDTLLANSKGKIFFGGNRSESELYIEPTVITDICLGDSLLSDEIFGPILPILTYKTLPEAVQIIAKISEEPLGLYIFTEDTAESDFIRKNTRSGGMAINDAMGHVAVPSLAFGGIGGSGMGTYRGRAGVDTFSHRKSVATVPTTEEFEGLLEWRYAVPSGDREEKYRFMKDNLEGKLTV</sequence>
<dbReference type="GO" id="GO:0005737">
    <property type="term" value="C:cytoplasm"/>
    <property type="evidence" value="ECO:0007669"/>
    <property type="project" value="TreeGrafter"/>
</dbReference>
<evidence type="ECO:0000256" key="4">
    <source>
        <dbReference type="ARBA" id="ARBA00023027"/>
    </source>
</evidence>
<keyword evidence="4" id="KW-0520">NAD</keyword>
<dbReference type="FunFam" id="3.40.309.10:FF:000003">
    <property type="entry name" value="Aldehyde dehydrogenase"/>
    <property type="match status" value="1"/>
</dbReference>
<dbReference type="PIRSF" id="PIRSF036492">
    <property type="entry name" value="ALDH"/>
    <property type="match status" value="1"/>
</dbReference>
<name>A0A9P4U3U6_9PEZI</name>
<dbReference type="InterPro" id="IPR015590">
    <property type="entry name" value="Aldehyde_DH_dom"/>
</dbReference>
<proteinExistence type="inferred from homology"/>
<dbReference type="PANTHER" id="PTHR43570:SF16">
    <property type="entry name" value="ALDEHYDE DEHYDROGENASE TYPE III, ISOFORM Q"/>
    <property type="match status" value="1"/>
</dbReference>
<evidence type="ECO:0000256" key="7">
    <source>
        <dbReference type="PROSITE-ProRule" id="PRU10007"/>
    </source>
</evidence>
<keyword evidence="11" id="KW-1185">Reference proteome</keyword>
<feature type="active site" evidence="6 7">
    <location>
        <position position="221"/>
    </location>
</feature>
<accession>A0A9P4U3U6</accession>
<dbReference type="AlphaFoldDB" id="A0A9P4U3U6"/>
<dbReference type="Gene3D" id="3.40.605.10">
    <property type="entry name" value="Aldehyde Dehydrogenase, Chain A, domain 1"/>
    <property type="match status" value="1"/>
</dbReference>
<evidence type="ECO:0000256" key="5">
    <source>
        <dbReference type="PIRNR" id="PIRNR036492"/>
    </source>
</evidence>
<dbReference type="Gene3D" id="3.40.309.10">
    <property type="entry name" value="Aldehyde Dehydrogenase, Chain A, domain 2"/>
    <property type="match status" value="1"/>
</dbReference>
<dbReference type="InterPro" id="IPR016160">
    <property type="entry name" value="Ald_DH_CS_CYS"/>
</dbReference>
<keyword evidence="3 5" id="KW-0560">Oxidoreductase</keyword>
<comment type="similarity">
    <text evidence="1 5 8">Belongs to the aldehyde dehydrogenase family.</text>
</comment>